<dbReference type="AlphaFoldDB" id="A0A0N4W5U9"/>
<keyword evidence="3" id="KW-1185">Reference proteome</keyword>
<feature type="compositionally biased region" description="Acidic residues" evidence="1">
    <location>
        <begin position="42"/>
        <end position="54"/>
    </location>
</feature>
<name>A0A0N4W5U9_HAEPC</name>
<gene>
    <name evidence="2" type="ORF">HPLM_LOCUS5370</name>
</gene>
<evidence type="ECO:0000256" key="1">
    <source>
        <dbReference type="SAM" id="MobiDB-lite"/>
    </source>
</evidence>
<feature type="region of interest" description="Disordered" evidence="1">
    <location>
        <begin position="38"/>
        <end position="58"/>
    </location>
</feature>
<sequence length="157" mass="17339">MSTRGEGDRAGRGEDCSRSVLLRTCTFICPEHSDRRRCQAENNDDEDDDDDDDSNGAAGHVRRWELRGRCGELKLRLRQLIHERQIDPRQSWHAANGALARQKLDDVVVVVAAPALCRRLASTTGTSDSTANDQCFVPGKNSYLASIIMSKATVVPS</sequence>
<dbReference type="EMBL" id="UZAF01016326">
    <property type="protein sequence ID" value="VDO25769.1"/>
    <property type="molecule type" value="Genomic_DNA"/>
</dbReference>
<accession>A0A0N4W5U9</accession>
<reference evidence="4" key="1">
    <citation type="submission" date="2017-02" db="UniProtKB">
        <authorList>
            <consortium name="WormBaseParasite"/>
        </authorList>
    </citation>
    <scope>IDENTIFICATION</scope>
</reference>
<evidence type="ECO:0000313" key="2">
    <source>
        <dbReference type="EMBL" id="VDO25769.1"/>
    </source>
</evidence>
<protein>
    <submittedName>
        <fullName evidence="2 4">Uncharacterized protein</fullName>
    </submittedName>
</protein>
<dbReference type="WBParaSite" id="HPLM_0000537801-mRNA-1">
    <property type="protein sequence ID" value="HPLM_0000537801-mRNA-1"/>
    <property type="gene ID" value="HPLM_0000537801"/>
</dbReference>
<evidence type="ECO:0000313" key="4">
    <source>
        <dbReference type="WBParaSite" id="HPLM_0000537801-mRNA-1"/>
    </source>
</evidence>
<evidence type="ECO:0000313" key="3">
    <source>
        <dbReference type="Proteomes" id="UP000268014"/>
    </source>
</evidence>
<reference evidence="2 3" key="2">
    <citation type="submission" date="2018-11" db="EMBL/GenBank/DDBJ databases">
        <authorList>
            <consortium name="Pathogen Informatics"/>
        </authorList>
    </citation>
    <scope>NUCLEOTIDE SEQUENCE [LARGE SCALE GENOMIC DNA]</scope>
    <source>
        <strain evidence="2 3">MHpl1</strain>
    </source>
</reference>
<organism evidence="4">
    <name type="scientific">Haemonchus placei</name>
    <name type="common">Barber's pole worm</name>
    <dbReference type="NCBI Taxonomy" id="6290"/>
    <lineage>
        <taxon>Eukaryota</taxon>
        <taxon>Metazoa</taxon>
        <taxon>Ecdysozoa</taxon>
        <taxon>Nematoda</taxon>
        <taxon>Chromadorea</taxon>
        <taxon>Rhabditida</taxon>
        <taxon>Rhabditina</taxon>
        <taxon>Rhabditomorpha</taxon>
        <taxon>Strongyloidea</taxon>
        <taxon>Trichostrongylidae</taxon>
        <taxon>Haemonchus</taxon>
    </lineage>
</organism>
<dbReference type="Proteomes" id="UP000268014">
    <property type="component" value="Unassembled WGS sequence"/>
</dbReference>
<proteinExistence type="predicted"/>